<dbReference type="EMBL" id="BAABBO010000012">
    <property type="protein sequence ID" value="GAA3968623.1"/>
    <property type="molecule type" value="Genomic_DNA"/>
</dbReference>
<gene>
    <name evidence="2" type="ORF">GCM10022278_27970</name>
</gene>
<name>A0ABP7PNE7_9GAMM</name>
<evidence type="ECO:0000313" key="3">
    <source>
        <dbReference type="Proteomes" id="UP001501337"/>
    </source>
</evidence>
<feature type="domain" description="PilZ" evidence="1">
    <location>
        <begin position="10"/>
        <end position="133"/>
    </location>
</feature>
<dbReference type="Gene3D" id="2.40.10.220">
    <property type="entry name" value="predicted glycosyltransferase like domains"/>
    <property type="match status" value="1"/>
</dbReference>
<dbReference type="RefSeq" id="WP_344807427.1">
    <property type="nucleotide sequence ID" value="NZ_BAABBO010000012.1"/>
</dbReference>
<dbReference type="Pfam" id="PF07238">
    <property type="entry name" value="PilZ"/>
    <property type="match status" value="1"/>
</dbReference>
<proteinExistence type="predicted"/>
<keyword evidence="3" id="KW-1185">Reference proteome</keyword>
<protein>
    <recommendedName>
        <fullName evidence="1">PilZ domain-containing protein</fullName>
    </recommendedName>
</protein>
<evidence type="ECO:0000313" key="2">
    <source>
        <dbReference type="EMBL" id="GAA3968623.1"/>
    </source>
</evidence>
<accession>A0ABP7PNE7</accession>
<dbReference type="Proteomes" id="UP001501337">
    <property type="component" value="Unassembled WGS sequence"/>
</dbReference>
<organism evidence="2 3">
    <name type="scientific">Allohahella marinimesophila</name>
    <dbReference type="NCBI Taxonomy" id="1054972"/>
    <lineage>
        <taxon>Bacteria</taxon>
        <taxon>Pseudomonadati</taxon>
        <taxon>Pseudomonadota</taxon>
        <taxon>Gammaproteobacteria</taxon>
        <taxon>Oceanospirillales</taxon>
        <taxon>Hahellaceae</taxon>
        <taxon>Allohahella</taxon>
    </lineage>
</organism>
<dbReference type="InterPro" id="IPR009875">
    <property type="entry name" value="PilZ_domain"/>
</dbReference>
<evidence type="ECO:0000259" key="1">
    <source>
        <dbReference type="Pfam" id="PF07238"/>
    </source>
</evidence>
<sequence length="140" mass="15569">MSTTTSRQNLRHHLRVPASCPAVLQLETPAKVQIRNISRAGLMVSCERELADLLSADQKTTTRHEPVTLDIEFDLRELAAGSAYVPPASAEASFRIAAVVAHTCRQSRDEYHVGLTYLRLTTEQQDLLDAFIEAKKGRKP</sequence>
<reference evidence="3" key="1">
    <citation type="journal article" date="2019" name="Int. J. Syst. Evol. Microbiol.">
        <title>The Global Catalogue of Microorganisms (GCM) 10K type strain sequencing project: providing services to taxonomists for standard genome sequencing and annotation.</title>
        <authorList>
            <consortium name="The Broad Institute Genomics Platform"/>
            <consortium name="The Broad Institute Genome Sequencing Center for Infectious Disease"/>
            <person name="Wu L."/>
            <person name="Ma J."/>
        </authorList>
    </citation>
    <scope>NUCLEOTIDE SEQUENCE [LARGE SCALE GENOMIC DNA]</scope>
    <source>
        <strain evidence="3">JCM 17555</strain>
    </source>
</reference>
<comment type="caution">
    <text evidence="2">The sequence shown here is derived from an EMBL/GenBank/DDBJ whole genome shotgun (WGS) entry which is preliminary data.</text>
</comment>